<evidence type="ECO:0000313" key="3">
    <source>
        <dbReference type="EMBL" id="PKB14227.1"/>
    </source>
</evidence>
<dbReference type="Pfam" id="PF00080">
    <property type="entry name" value="Sod_Cu"/>
    <property type="match status" value="1"/>
</dbReference>
<dbReference type="InterPro" id="IPR024134">
    <property type="entry name" value="SOD_Cu/Zn_/chaperone"/>
</dbReference>
<dbReference type="InterPro" id="IPR001424">
    <property type="entry name" value="SOD_Cu_Zn_dom"/>
</dbReference>
<dbReference type="OrthoDB" id="5431326at2"/>
<dbReference type="RefSeq" id="WP_100868046.1">
    <property type="nucleotide sequence ID" value="NZ_PHUF01000005.1"/>
</dbReference>
<accession>A0A2N0H5N3</accession>
<evidence type="ECO:0000313" key="4">
    <source>
        <dbReference type="Proteomes" id="UP000232587"/>
    </source>
</evidence>
<feature type="domain" description="Superoxide dismutase copper/zinc binding" evidence="2">
    <location>
        <begin position="44"/>
        <end position="169"/>
    </location>
</feature>
<dbReference type="AlphaFoldDB" id="A0A2N0H5N3"/>
<name>A0A2N0H5N3_9SPHN</name>
<gene>
    <name evidence="3" type="ORF">B0I00_2859</name>
</gene>
<dbReference type="SUPFAM" id="SSF49329">
    <property type="entry name" value="Cu,Zn superoxide dismutase-like"/>
    <property type="match status" value="1"/>
</dbReference>
<dbReference type="EMBL" id="PHUF01000005">
    <property type="protein sequence ID" value="PKB14227.1"/>
    <property type="molecule type" value="Genomic_DNA"/>
</dbReference>
<dbReference type="Gene3D" id="2.60.40.200">
    <property type="entry name" value="Superoxide dismutase, copper/zinc binding domain"/>
    <property type="match status" value="1"/>
</dbReference>
<dbReference type="Proteomes" id="UP000232587">
    <property type="component" value="Unassembled WGS sequence"/>
</dbReference>
<dbReference type="GO" id="GO:0005507">
    <property type="term" value="F:copper ion binding"/>
    <property type="evidence" value="ECO:0007669"/>
    <property type="project" value="InterPro"/>
</dbReference>
<protein>
    <submittedName>
        <fullName evidence="3">Cu-Zn family superoxide dismutase</fullName>
    </submittedName>
</protein>
<evidence type="ECO:0000256" key="1">
    <source>
        <dbReference type="ARBA" id="ARBA00010457"/>
    </source>
</evidence>
<dbReference type="PROSITE" id="PS51257">
    <property type="entry name" value="PROKAR_LIPOPROTEIN"/>
    <property type="match status" value="1"/>
</dbReference>
<sequence length="173" mass="17061">MRNLFAASLVVLASACTTLGDIPTASVGGADLKLSNGAPAGRALLTAGGDSLTLSVAAFGLPQGTHGAHLHMVGSCVGPAFTTAGGHLNPGGHQHGTDNPAGSHLGDLPNLVINATGTGTMSAKLRGTRAEIEAALFDADGTAIVIHADADDYKTDPTGNSGGRIACGVLTRN</sequence>
<comment type="caution">
    <text evidence="3">The sequence shown here is derived from an EMBL/GenBank/DDBJ whole genome shotgun (WGS) entry which is preliminary data.</text>
</comment>
<dbReference type="InterPro" id="IPR036423">
    <property type="entry name" value="SOD-like_Cu/Zn_dom_sf"/>
</dbReference>
<proteinExistence type="inferred from homology"/>
<dbReference type="GO" id="GO:0006801">
    <property type="term" value="P:superoxide metabolic process"/>
    <property type="evidence" value="ECO:0007669"/>
    <property type="project" value="InterPro"/>
</dbReference>
<organism evidence="3 4">
    <name type="scientific">Novosphingobium kunmingense</name>
    <dbReference type="NCBI Taxonomy" id="1211806"/>
    <lineage>
        <taxon>Bacteria</taxon>
        <taxon>Pseudomonadati</taxon>
        <taxon>Pseudomonadota</taxon>
        <taxon>Alphaproteobacteria</taxon>
        <taxon>Sphingomonadales</taxon>
        <taxon>Sphingomonadaceae</taxon>
        <taxon>Novosphingobium</taxon>
    </lineage>
</organism>
<reference evidence="3 4" key="1">
    <citation type="submission" date="2017-11" db="EMBL/GenBank/DDBJ databases">
        <title>Genomic Encyclopedia of Type Strains, Phase III (KMG-III): the genomes of soil and plant-associated and newly described type strains.</title>
        <authorList>
            <person name="Whitman W."/>
        </authorList>
    </citation>
    <scope>NUCLEOTIDE SEQUENCE [LARGE SCALE GENOMIC DNA]</scope>
    <source>
        <strain evidence="3 4">CGMCC 1.12274</strain>
    </source>
</reference>
<comment type="similarity">
    <text evidence="1">Belongs to the Cu-Zn superoxide dismutase family.</text>
</comment>
<dbReference type="PANTHER" id="PTHR10003">
    <property type="entry name" value="SUPEROXIDE DISMUTASE CU-ZN -RELATED"/>
    <property type="match status" value="1"/>
</dbReference>
<evidence type="ECO:0000259" key="2">
    <source>
        <dbReference type="Pfam" id="PF00080"/>
    </source>
</evidence>
<keyword evidence="4" id="KW-1185">Reference proteome</keyword>